<evidence type="ECO:0000313" key="1">
    <source>
        <dbReference type="EMBL" id="KYO24834.1"/>
    </source>
</evidence>
<accession>A0A151MJY1</accession>
<sequence>MELHFLPKTVLIEAEYKKDHFDTFLPEQSCCECQVTREDEKGVTEKETNLNVYLWRHRNADPQCQDNQETSPCVYYSGSPCQAGSQLRRGCRFMARIFSCTNCSMTVCGDSLTPASSSLIGSKITFQNLPLKSELNPTSGYLVGFEQVWHPISILVFGFSFPLGLQMEGKRSAIANSALPSVASTQQQRQTPEEIPDLRKKLQKTLSDLNLKLLPFLTPECEVR</sequence>
<keyword evidence="2" id="KW-1185">Reference proteome</keyword>
<comment type="caution">
    <text evidence="1">The sequence shown here is derived from an EMBL/GenBank/DDBJ whole genome shotgun (WGS) entry which is preliminary data.</text>
</comment>
<evidence type="ECO:0000313" key="2">
    <source>
        <dbReference type="Proteomes" id="UP000050525"/>
    </source>
</evidence>
<protein>
    <submittedName>
        <fullName evidence="1">Uncharacterized protein</fullName>
    </submittedName>
</protein>
<organism evidence="1 2">
    <name type="scientific">Alligator mississippiensis</name>
    <name type="common">American alligator</name>
    <dbReference type="NCBI Taxonomy" id="8496"/>
    <lineage>
        <taxon>Eukaryota</taxon>
        <taxon>Metazoa</taxon>
        <taxon>Chordata</taxon>
        <taxon>Craniata</taxon>
        <taxon>Vertebrata</taxon>
        <taxon>Euteleostomi</taxon>
        <taxon>Archelosauria</taxon>
        <taxon>Archosauria</taxon>
        <taxon>Crocodylia</taxon>
        <taxon>Alligatoridae</taxon>
        <taxon>Alligatorinae</taxon>
        <taxon>Alligator</taxon>
    </lineage>
</organism>
<proteinExistence type="predicted"/>
<dbReference type="Proteomes" id="UP000050525">
    <property type="component" value="Unassembled WGS sequence"/>
</dbReference>
<name>A0A151MJY1_ALLMI</name>
<dbReference type="EMBL" id="AKHW03005996">
    <property type="protein sequence ID" value="KYO24834.1"/>
    <property type="molecule type" value="Genomic_DNA"/>
</dbReference>
<gene>
    <name evidence="1" type="ORF">Y1Q_0023716</name>
</gene>
<reference evidence="1 2" key="1">
    <citation type="journal article" date="2012" name="Genome Biol.">
        <title>Sequencing three crocodilian genomes to illuminate the evolution of archosaurs and amniotes.</title>
        <authorList>
            <person name="St John J.A."/>
            <person name="Braun E.L."/>
            <person name="Isberg S.R."/>
            <person name="Miles L.G."/>
            <person name="Chong A.Y."/>
            <person name="Gongora J."/>
            <person name="Dalzell P."/>
            <person name="Moran C."/>
            <person name="Bed'hom B."/>
            <person name="Abzhanov A."/>
            <person name="Burgess S.C."/>
            <person name="Cooksey A.M."/>
            <person name="Castoe T.A."/>
            <person name="Crawford N.G."/>
            <person name="Densmore L.D."/>
            <person name="Drew J.C."/>
            <person name="Edwards S.V."/>
            <person name="Faircloth B.C."/>
            <person name="Fujita M.K."/>
            <person name="Greenwold M.J."/>
            <person name="Hoffmann F.G."/>
            <person name="Howard J.M."/>
            <person name="Iguchi T."/>
            <person name="Janes D.E."/>
            <person name="Khan S.Y."/>
            <person name="Kohno S."/>
            <person name="de Koning A.J."/>
            <person name="Lance S.L."/>
            <person name="McCarthy F.M."/>
            <person name="McCormack J.E."/>
            <person name="Merchant M.E."/>
            <person name="Peterson D.G."/>
            <person name="Pollock D.D."/>
            <person name="Pourmand N."/>
            <person name="Raney B.J."/>
            <person name="Roessler K.A."/>
            <person name="Sanford J.R."/>
            <person name="Sawyer R.H."/>
            <person name="Schmidt C.J."/>
            <person name="Triplett E.W."/>
            <person name="Tuberville T.D."/>
            <person name="Venegas-Anaya M."/>
            <person name="Howard J.T."/>
            <person name="Jarvis E.D."/>
            <person name="Guillette L.J.Jr."/>
            <person name="Glenn T.C."/>
            <person name="Green R.E."/>
            <person name="Ray D.A."/>
        </authorList>
    </citation>
    <scope>NUCLEOTIDE SEQUENCE [LARGE SCALE GENOMIC DNA]</scope>
    <source>
        <strain evidence="1">KSC_2009_1</strain>
    </source>
</reference>
<dbReference type="AlphaFoldDB" id="A0A151MJY1"/>